<dbReference type="InterPro" id="IPR024616">
    <property type="entry name" value="Pherophorin"/>
</dbReference>
<proteinExistence type="predicted"/>
<dbReference type="PRINTS" id="PR01217">
    <property type="entry name" value="PRICHEXTENSN"/>
</dbReference>
<organism evidence="3 4">
    <name type="scientific">Edaphochlamys debaryana</name>
    <dbReference type="NCBI Taxonomy" id="47281"/>
    <lineage>
        <taxon>Eukaryota</taxon>
        <taxon>Viridiplantae</taxon>
        <taxon>Chlorophyta</taxon>
        <taxon>core chlorophytes</taxon>
        <taxon>Chlorophyceae</taxon>
        <taxon>CS clade</taxon>
        <taxon>Chlamydomonadales</taxon>
        <taxon>Chlamydomonadales incertae sedis</taxon>
        <taxon>Edaphochlamys</taxon>
    </lineage>
</organism>
<reference evidence="3" key="1">
    <citation type="journal article" date="2020" name="bioRxiv">
        <title>Comparative genomics of Chlamydomonas.</title>
        <authorList>
            <person name="Craig R.J."/>
            <person name="Hasan A.R."/>
            <person name="Ness R.W."/>
            <person name="Keightley P.D."/>
        </authorList>
    </citation>
    <scope>NUCLEOTIDE SEQUENCE</scope>
    <source>
        <strain evidence="3">CCAP 11/70</strain>
    </source>
</reference>
<gene>
    <name evidence="3" type="ORF">HYH03_014408</name>
</gene>
<feature type="region of interest" description="Disordered" evidence="1">
    <location>
        <begin position="196"/>
        <end position="243"/>
    </location>
</feature>
<name>A0A836BTJ8_9CHLO</name>
<feature type="region of interest" description="Disordered" evidence="1">
    <location>
        <begin position="143"/>
        <end position="167"/>
    </location>
</feature>
<dbReference type="AlphaFoldDB" id="A0A836BTJ8"/>
<evidence type="ECO:0000256" key="1">
    <source>
        <dbReference type="SAM" id="MobiDB-lite"/>
    </source>
</evidence>
<evidence type="ECO:0000313" key="3">
    <source>
        <dbReference type="EMBL" id="KAG2486909.1"/>
    </source>
</evidence>
<sequence length="552" mass="56154">MRRRLLQGTGPLPPDLATLTGGSNCTALPSENSLFPMVAEGTNRSTLCVEVGRNTSACNPAAPCCGPLRVGALQLLSRPRCSTSVASVRVNGAPWSSWSWADGSSSLLVAGLNALRGAGPKTVCVELAADSACARLRRFCRDASSSSGSSSSGGGGSGSASSSSGDGGGGDAACSLLLYNQPTAAGPSCCPLTTLGLGSPSPPPPPPLPPSPAPPPPPSPAPSPQPPLPPSPPPSPGPPTTVPSSPLIISTLALASSPLPAIALAALPFSPFACASLPAVTAPSFPFAALPGSPGAALARSALSTPTLAPSAFTPAPFPGPALPGPALPSTSTPSIAPSPFAQAPFAPPPAAAASMPPWASTRFGDLYNLDLLAGSNQARYLMVISRNYVTVPPGAYIDGIGLRLCFQANPDLKFPAKRTLFKTLSIYMGIPSKAPDAMVRKFDNNFAPNTRMLAHRSPWVLQPGTYTLGLNHWVWLALDFPYRYPGGDLAIEIQHTGPSEGKINPIPLDAQGPTANASAMWAPKAGADTGQGQPGKAAVLVMQLPYRTSMR</sequence>
<comment type="caution">
    <text evidence="3">The sequence shown here is derived from an EMBL/GenBank/DDBJ whole genome shotgun (WGS) entry which is preliminary data.</text>
</comment>
<accession>A0A836BTJ8</accession>
<evidence type="ECO:0000259" key="2">
    <source>
        <dbReference type="Pfam" id="PF12499"/>
    </source>
</evidence>
<dbReference type="Pfam" id="PF12499">
    <property type="entry name" value="DUF3707"/>
    <property type="match status" value="1"/>
</dbReference>
<protein>
    <recommendedName>
        <fullName evidence="2">Pherophorin domain-containing protein</fullName>
    </recommendedName>
</protein>
<feature type="compositionally biased region" description="Pro residues" evidence="1">
    <location>
        <begin position="200"/>
        <end position="241"/>
    </location>
</feature>
<dbReference type="EMBL" id="JAEHOE010000104">
    <property type="protein sequence ID" value="KAG2486909.1"/>
    <property type="molecule type" value="Genomic_DNA"/>
</dbReference>
<keyword evidence="4" id="KW-1185">Reference proteome</keyword>
<feature type="domain" description="Pherophorin" evidence="2">
    <location>
        <begin position="37"/>
        <end position="191"/>
    </location>
</feature>
<dbReference type="Proteomes" id="UP000612055">
    <property type="component" value="Unassembled WGS sequence"/>
</dbReference>
<evidence type="ECO:0000313" key="4">
    <source>
        <dbReference type="Proteomes" id="UP000612055"/>
    </source>
</evidence>
<dbReference type="OrthoDB" id="541494at2759"/>